<gene>
    <name evidence="2" type="ORF">CRU78_06550</name>
</gene>
<proteinExistence type="predicted"/>
<evidence type="ECO:0000313" key="3">
    <source>
        <dbReference type="Proteomes" id="UP000342300"/>
    </source>
</evidence>
<evidence type="ECO:0008006" key="4">
    <source>
        <dbReference type="Google" id="ProtNLM"/>
    </source>
</evidence>
<accession>A0A6A7RRM7</accession>
<keyword evidence="1" id="KW-0732">Signal</keyword>
<dbReference type="AlphaFoldDB" id="A0A6A7RRM7"/>
<feature type="signal peptide" evidence="1">
    <location>
        <begin position="1"/>
        <end position="22"/>
    </location>
</feature>
<organism evidence="2 3">
    <name type="scientific">Candidatus Accumulibacter phosphatis</name>
    <dbReference type="NCBI Taxonomy" id="327160"/>
    <lineage>
        <taxon>Bacteria</taxon>
        <taxon>Pseudomonadati</taxon>
        <taxon>Pseudomonadota</taxon>
        <taxon>Betaproteobacteria</taxon>
        <taxon>Candidatus Accumulibacter</taxon>
    </lineage>
</organism>
<sequence>MKMRNMTLIALLGSIVVPAAWATDSAKAAMAEKPAVMDTEARMAHIKTMQDQLKQALGTGKDRAYYRQTLEKLGYGITAINANDHDYLEYEVVKAGESYEVQVDFKNGVATEVDVTINVWPADATMQALKSKDYRYTYPATVISNASEVSDRLRGKSWVREKVAVEKQLGIGRDRSYYVAALEKLGYEITSVNDNDAGELEMEVVKDGTSYEVEVEFDKKTRKSTSVDVSANFWEADATERAKGEK</sequence>
<dbReference type="Proteomes" id="UP000342300">
    <property type="component" value="Unassembled WGS sequence"/>
</dbReference>
<reference evidence="2 3" key="1">
    <citation type="submission" date="2017-09" db="EMBL/GenBank/DDBJ databases">
        <title>Metagenomic Analysis Reveals Denitrifying Candidatus Accumulibacter and Flanking Population as a Source of N2O.</title>
        <authorList>
            <person name="Gao H."/>
            <person name="Mao Y."/>
            <person name="Zhao X."/>
            <person name="Liu W.-T."/>
            <person name="Zhang T."/>
            <person name="Wells G."/>
        </authorList>
    </citation>
    <scope>NUCLEOTIDE SEQUENCE [LARGE SCALE GENOMIC DNA]</scope>
    <source>
        <strain evidence="2">CANDO_2_IC</strain>
    </source>
</reference>
<evidence type="ECO:0000313" key="2">
    <source>
        <dbReference type="EMBL" id="MQM30204.1"/>
    </source>
</evidence>
<dbReference type="EMBL" id="PDHS01000141">
    <property type="protein sequence ID" value="MQM30204.1"/>
    <property type="molecule type" value="Genomic_DNA"/>
</dbReference>
<feature type="chain" id="PRO_5025471390" description="PepSY domain-containing protein" evidence="1">
    <location>
        <begin position="23"/>
        <end position="246"/>
    </location>
</feature>
<name>A0A6A7RRM7_9PROT</name>
<evidence type="ECO:0000256" key="1">
    <source>
        <dbReference type="SAM" id="SignalP"/>
    </source>
</evidence>
<protein>
    <recommendedName>
        <fullName evidence="4">PepSY domain-containing protein</fullName>
    </recommendedName>
</protein>
<comment type="caution">
    <text evidence="2">The sequence shown here is derived from an EMBL/GenBank/DDBJ whole genome shotgun (WGS) entry which is preliminary data.</text>
</comment>